<keyword evidence="6" id="KW-1185">Reference proteome</keyword>
<evidence type="ECO:0000256" key="1">
    <source>
        <dbReference type="ARBA" id="ARBA00005769"/>
    </source>
</evidence>
<dbReference type="Proteomes" id="UP000005408">
    <property type="component" value="Unassembled WGS sequence"/>
</dbReference>
<dbReference type="InterPro" id="IPR001135">
    <property type="entry name" value="NADH_Q_OxRdtase_suD"/>
</dbReference>
<comment type="similarity">
    <text evidence="1">Belongs to the complex I 49 kDa subunit family.</text>
</comment>
<sequence length="99" mass="11006">MSQNVIIIQQCLNDMPPGEVRTDDNELVPSKRAKMKESMEALIHHFMLYTEGYNVPPGSTYTPVEAPKAALDHIAKNHMLADLVAIIGTLDIVFGEVDR</sequence>
<protein>
    <recommendedName>
        <fullName evidence="2">Complex I-49kD</fullName>
    </recommendedName>
    <alternativeName>
        <fullName evidence="3">NADH-ubiquinone oxidoreductase 49 kDa subunit</fullName>
    </alternativeName>
</protein>
<dbReference type="InterPro" id="IPR022885">
    <property type="entry name" value="NDH1_su_D/H"/>
</dbReference>
<evidence type="ECO:0000313" key="6">
    <source>
        <dbReference type="Proteomes" id="UP000005408"/>
    </source>
</evidence>
<evidence type="ECO:0000259" key="4">
    <source>
        <dbReference type="Pfam" id="PF00346"/>
    </source>
</evidence>
<evidence type="ECO:0000256" key="2">
    <source>
        <dbReference type="ARBA" id="ARBA00030505"/>
    </source>
</evidence>
<evidence type="ECO:0000256" key="3">
    <source>
        <dbReference type="ARBA" id="ARBA00031562"/>
    </source>
</evidence>
<feature type="domain" description="NADH-quinone oxidoreductase subunit D" evidence="4">
    <location>
        <begin position="70"/>
        <end position="99"/>
    </location>
</feature>
<dbReference type="Gene3D" id="1.10.645.10">
    <property type="entry name" value="Cytochrome-c3 Hydrogenase, chain B"/>
    <property type="match status" value="1"/>
</dbReference>
<dbReference type="InterPro" id="IPR029014">
    <property type="entry name" value="NiFe-Hase_large"/>
</dbReference>
<evidence type="ECO:0000313" key="5">
    <source>
        <dbReference type="EnsemblMetazoa" id="G27120.7:cds"/>
    </source>
</evidence>
<dbReference type="SUPFAM" id="SSF56762">
    <property type="entry name" value="HydB/Nqo4-like"/>
    <property type="match status" value="1"/>
</dbReference>
<dbReference type="AlphaFoldDB" id="A0A8W8LAE9"/>
<proteinExistence type="inferred from homology"/>
<dbReference type="PANTHER" id="PTHR11993:SF10">
    <property type="entry name" value="NADH DEHYDROGENASE [UBIQUINONE] IRON-SULFUR PROTEIN 2, MITOCHONDRIAL"/>
    <property type="match status" value="1"/>
</dbReference>
<dbReference type="GO" id="GO:0005739">
    <property type="term" value="C:mitochondrion"/>
    <property type="evidence" value="ECO:0007669"/>
    <property type="project" value="GOC"/>
</dbReference>
<feature type="domain" description="NADH-quinone oxidoreductase subunit D" evidence="4">
    <location>
        <begin position="1"/>
        <end position="68"/>
    </location>
</feature>
<dbReference type="EnsemblMetazoa" id="G27120.7">
    <property type="protein sequence ID" value="G27120.7:cds"/>
    <property type="gene ID" value="G27120"/>
</dbReference>
<dbReference type="Pfam" id="PF00346">
    <property type="entry name" value="Complex1_49kDa"/>
    <property type="match status" value="2"/>
</dbReference>
<dbReference type="GO" id="GO:0016651">
    <property type="term" value="F:oxidoreductase activity, acting on NAD(P)H"/>
    <property type="evidence" value="ECO:0007669"/>
    <property type="project" value="InterPro"/>
</dbReference>
<dbReference type="PANTHER" id="PTHR11993">
    <property type="entry name" value="NADH-UBIQUINONE OXIDOREDUCTASE 49 KDA SUBUNIT"/>
    <property type="match status" value="1"/>
</dbReference>
<accession>A0A8W8LAE9</accession>
<dbReference type="GO" id="GO:0048038">
    <property type="term" value="F:quinone binding"/>
    <property type="evidence" value="ECO:0007669"/>
    <property type="project" value="InterPro"/>
</dbReference>
<dbReference type="GO" id="GO:0051287">
    <property type="term" value="F:NAD binding"/>
    <property type="evidence" value="ECO:0007669"/>
    <property type="project" value="InterPro"/>
</dbReference>
<organism evidence="5 6">
    <name type="scientific">Magallana gigas</name>
    <name type="common">Pacific oyster</name>
    <name type="synonym">Crassostrea gigas</name>
    <dbReference type="NCBI Taxonomy" id="29159"/>
    <lineage>
        <taxon>Eukaryota</taxon>
        <taxon>Metazoa</taxon>
        <taxon>Spiralia</taxon>
        <taxon>Lophotrochozoa</taxon>
        <taxon>Mollusca</taxon>
        <taxon>Bivalvia</taxon>
        <taxon>Autobranchia</taxon>
        <taxon>Pteriomorphia</taxon>
        <taxon>Ostreida</taxon>
        <taxon>Ostreoidea</taxon>
        <taxon>Ostreidae</taxon>
        <taxon>Magallana</taxon>
    </lineage>
</organism>
<reference evidence="5" key="1">
    <citation type="submission" date="2022-08" db="UniProtKB">
        <authorList>
            <consortium name="EnsemblMetazoa"/>
        </authorList>
    </citation>
    <scope>IDENTIFICATION</scope>
    <source>
        <strain evidence="5">05x7-T-G4-1.051#20</strain>
    </source>
</reference>
<name>A0A8W8LAE9_MAGGI</name>
<dbReference type="GO" id="GO:0006120">
    <property type="term" value="P:mitochondrial electron transport, NADH to ubiquinone"/>
    <property type="evidence" value="ECO:0007669"/>
    <property type="project" value="TreeGrafter"/>
</dbReference>